<protein>
    <submittedName>
        <fullName evidence="11">ABC-type multidrug transport system, ATPase and permease component</fullName>
    </submittedName>
</protein>
<dbReference type="InterPro" id="IPR011527">
    <property type="entry name" value="ABC1_TM_dom"/>
</dbReference>
<dbReference type="FunFam" id="3.40.50.300:FF:000287">
    <property type="entry name" value="Multidrug ABC transporter ATP-binding protein"/>
    <property type="match status" value="1"/>
</dbReference>
<dbReference type="GO" id="GO:0015421">
    <property type="term" value="F:ABC-type oligopeptide transporter activity"/>
    <property type="evidence" value="ECO:0007669"/>
    <property type="project" value="TreeGrafter"/>
</dbReference>
<dbReference type="GO" id="GO:0005886">
    <property type="term" value="C:plasma membrane"/>
    <property type="evidence" value="ECO:0007669"/>
    <property type="project" value="UniProtKB-SubCell"/>
</dbReference>
<evidence type="ECO:0000256" key="4">
    <source>
        <dbReference type="ARBA" id="ARBA00022741"/>
    </source>
</evidence>
<dbReference type="GO" id="GO:0016887">
    <property type="term" value="F:ATP hydrolysis activity"/>
    <property type="evidence" value="ECO:0007669"/>
    <property type="project" value="InterPro"/>
</dbReference>
<feature type="transmembrane region" description="Helical" evidence="8">
    <location>
        <begin position="27"/>
        <end position="45"/>
    </location>
</feature>
<evidence type="ECO:0000256" key="3">
    <source>
        <dbReference type="ARBA" id="ARBA00022692"/>
    </source>
</evidence>
<evidence type="ECO:0000256" key="8">
    <source>
        <dbReference type="SAM" id="Phobius"/>
    </source>
</evidence>
<dbReference type="SUPFAM" id="SSF52540">
    <property type="entry name" value="P-loop containing nucleoside triphosphate hydrolases"/>
    <property type="match status" value="1"/>
</dbReference>
<dbReference type="Proteomes" id="UP000182761">
    <property type="component" value="Unassembled WGS sequence"/>
</dbReference>
<dbReference type="Gene3D" id="3.40.50.300">
    <property type="entry name" value="P-loop containing nucleotide triphosphate hydrolases"/>
    <property type="match status" value="1"/>
</dbReference>
<feature type="domain" description="ABC transporter" evidence="9">
    <location>
        <begin position="348"/>
        <end position="582"/>
    </location>
</feature>
<feature type="transmembrane region" description="Helical" evidence="8">
    <location>
        <begin position="248"/>
        <end position="273"/>
    </location>
</feature>
<evidence type="ECO:0000259" key="9">
    <source>
        <dbReference type="PROSITE" id="PS50893"/>
    </source>
</evidence>
<dbReference type="InterPro" id="IPR003593">
    <property type="entry name" value="AAA+_ATPase"/>
</dbReference>
<keyword evidence="7 8" id="KW-0472">Membrane</keyword>
<evidence type="ECO:0000256" key="1">
    <source>
        <dbReference type="ARBA" id="ARBA00004651"/>
    </source>
</evidence>
<dbReference type="CDD" id="cd18544">
    <property type="entry name" value="ABC_6TM_TmrA_like"/>
    <property type="match status" value="1"/>
</dbReference>
<comment type="subcellular location">
    <subcellularLocation>
        <location evidence="1">Cell membrane</location>
        <topology evidence="1">Multi-pass membrane protein</topology>
    </subcellularLocation>
</comment>
<dbReference type="PROSITE" id="PS50893">
    <property type="entry name" value="ABC_TRANSPORTER_2"/>
    <property type="match status" value="1"/>
</dbReference>
<evidence type="ECO:0000256" key="2">
    <source>
        <dbReference type="ARBA" id="ARBA00022448"/>
    </source>
</evidence>
<dbReference type="InterPro" id="IPR027417">
    <property type="entry name" value="P-loop_NTPase"/>
</dbReference>
<dbReference type="STRING" id="1586267.GCA_001418685_01196"/>
<dbReference type="InterPro" id="IPR017871">
    <property type="entry name" value="ABC_transporter-like_CS"/>
</dbReference>
<dbReference type="OrthoDB" id="9780296at2"/>
<evidence type="ECO:0000259" key="10">
    <source>
        <dbReference type="PROSITE" id="PS50929"/>
    </source>
</evidence>
<dbReference type="RefSeq" id="WP_055425544.1">
    <property type="nucleotide sequence ID" value="NZ_FCOR01000006.1"/>
</dbReference>
<feature type="transmembrane region" description="Helical" evidence="8">
    <location>
        <begin position="141"/>
        <end position="164"/>
    </location>
</feature>
<evidence type="ECO:0000313" key="12">
    <source>
        <dbReference type="Proteomes" id="UP000182761"/>
    </source>
</evidence>
<dbReference type="SUPFAM" id="SSF90123">
    <property type="entry name" value="ABC transporter transmembrane region"/>
    <property type="match status" value="1"/>
</dbReference>
<keyword evidence="3 8" id="KW-0812">Transmembrane</keyword>
<dbReference type="Pfam" id="PF00005">
    <property type="entry name" value="ABC_tran"/>
    <property type="match status" value="1"/>
</dbReference>
<dbReference type="EMBL" id="FCOR01000006">
    <property type="protein sequence ID" value="CVK16346.1"/>
    <property type="molecule type" value="Genomic_DNA"/>
</dbReference>
<feature type="domain" description="ABC transmembrane type-1" evidence="10">
    <location>
        <begin position="33"/>
        <end position="315"/>
    </location>
</feature>
<dbReference type="GO" id="GO:0005524">
    <property type="term" value="F:ATP binding"/>
    <property type="evidence" value="ECO:0007669"/>
    <property type="project" value="UniProtKB-KW"/>
</dbReference>
<dbReference type="Gene3D" id="1.20.1560.10">
    <property type="entry name" value="ABC transporter type 1, transmembrane domain"/>
    <property type="match status" value="1"/>
</dbReference>
<keyword evidence="2" id="KW-0813">Transport</keyword>
<dbReference type="PANTHER" id="PTHR43394:SF1">
    <property type="entry name" value="ATP-BINDING CASSETTE SUB-FAMILY B MEMBER 10, MITOCHONDRIAL"/>
    <property type="match status" value="1"/>
</dbReference>
<gene>
    <name evidence="11" type="ORF">Ga0061079_106111</name>
</gene>
<sequence length="589" mass="67012">MEHKKEKNVKTGQALSRLMKLGSNYPVWFYSTIFIALALAYVSSYRPVIISHTIDVDIIKNKNFSSLYHSLLLIFLLMSVEVVLQFFLVYASNFVAQNVIRSLRIKLYKKIIYFKSSFFDKTSLGILVTRSVSDIETISTIYTDGILMVLGDILRIIFVVVTMYWINWKLATIALFIFPIMIVITRIFQKAIKKAFSEERNQTSNQNSFVQERLSGMTLVQVFNQQRKEYNNFYQINQKLEKAYLKTVFYFSLFFPAVDIITGIAIGVMIWYAGYNALTVHNISPGVVIAFTTSYVNMLVRPMRQIADRFNTIQRGIVGAERVFTVLDSNHEISNKGIIKKDSIKGDIIFDHVSFSYVKGENVLKNLSFTVSSGEKVAIVGATGAGKSTIINLLSRFYEISQGSIYIDGTNIKSYDLHNLRSHIAVVLQDVFLFNDTILENITFGNKDITLEEVRKAAKEIQIDDFIMSLPNGYGYEVSERGASISLGQRQLISFLRAYLYNPSILVLDEATSSIDTKSEELIQKATDKITQNRTSIIIAHRLATIQNSDQIIVLDHGKIVEIGNHNSLLQQNGYYRKLYEAQFSHTTN</sequence>
<evidence type="ECO:0000256" key="6">
    <source>
        <dbReference type="ARBA" id="ARBA00022989"/>
    </source>
</evidence>
<keyword evidence="6 8" id="KW-1133">Transmembrane helix</keyword>
<dbReference type="InterPro" id="IPR039421">
    <property type="entry name" value="Type_1_exporter"/>
</dbReference>
<proteinExistence type="predicted"/>
<evidence type="ECO:0000256" key="5">
    <source>
        <dbReference type="ARBA" id="ARBA00022840"/>
    </source>
</evidence>
<name>A0A0X3APR1_9FLAO</name>
<evidence type="ECO:0000313" key="11">
    <source>
        <dbReference type="EMBL" id="CVK16346.1"/>
    </source>
</evidence>
<dbReference type="InterPro" id="IPR003439">
    <property type="entry name" value="ABC_transporter-like_ATP-bd"/>
</dbReference>
<dbReference type="PROSITE" id="PS00211">
    <property type="entry name" value="ABC_TRANSPORTER_1"/>
    <property type="match status" value="1"/>
</dbReference>
<dbReference type="CDD" id="cd03254">
    <property type="entry name" value="ABCC_Glucan_exporter_like"/>
    <property type="match status" value="1"/>
</dbReference>
<reference evidence="11 12" key="1">
    <citation type="submission" date="2016-01" db="EMBL/GenBank/DDBJ databases">
        <authorList>
            <person name="McClelland M."/>
            <person name="Jain A."/>
            <person name="Saraogi P."/>
            <person name="Mendelson R."/>
            <person name="Westerman R."/>
            <person name="SanMiguel P."/>
            <person name="Csonka L."/>
        </authorList>
    </citation>
    <scope>NUCLEOTIDE SEQUENCE [LARGE SCALE GENOMIC DNA]</scope>
    <source>
        <strain evidence="11 12">R-53146</strain>
    </source>
</reference>
<feature type="transmembrane region" description="Helical" evidence="8">
    <location>
        <begin position="279"/>
        <end position="300"/>
    </location>
</feature>
<dbReference type="SMART" id="SM00382">
    <property type="entry name" value="AAA"/>
    <property type="match status" value="1"/>
</dbReference>
<dbReference type="Pfam" id="PF00664">
    <property type="entry name" value="ABC_membrane"/>
    <property type="match status" value="1"/>
</dbReference>
<dbReference type="PROSITE" id="PS50929">
    <property type="entry name" value="ABC_TM1F"/>
    <property type="match status" value="1"/>
</dbReference>
<dbReference type="PANTHER" id="PTHR43394">
    <property type="entry name" value="ATP-DEPENDENT PERMEASE MDL1, MITOCHONDRIAL"/>
    <property type="match status" value="1"/>
</dbReference>
<keyword evidence="4" id="KW-0547">Nucleotide-binding</keyword>
<accession>A0A0X3APR1</accession>
<organism evidence="11 12">
    <name type="scientific">Apibacter mensalis</name>
    <dbReference type="NCBI Taxonomy" id="1586267"/>
    <lineage>
        <taxon>Bacteria</taxon>
        <taxon>Pseudomonadati</taxon>
        <taxon>Bacteroidota</taxon>
        <taxon>Flavobacteriia</taxon>
        <taxon>Flavobacteriales</taxon>
        <taxon>Weeksellaceae</taxon>
        <taxon>Apibacter</taxon>
    </lineage>
</organism>
<keyword evidence="5" id="KW-0067">ATP-binding</keyword>
<keyword evidence="12" id="KW-1185">Reference proteome</keyword>
<feature type="transmembrane region" description="Helical" evidence="8">
    <location>
        <begin position="170"/>
        <end position="188"/>
    </location>
</feature>
<dbReference type="AlphaFoldDB" id="A0A0X3APR1"/>
<dbReference type="InterPro" id="IPR036640">
    <property type="entry name" value="ABC1_TM_sf"/>
</dbReference>
<evidence type="ECO:0000256" key="7">
    <source>
        <dbReference type="ARBA" id="ARBA00023136"/>
    </source>
</evidence>
<feature type="transmembrane region" description="Helical" evidence="8">
    <location>
        <begin position="66"/>
        <end position="91"/>
    </location>
</feature>